<dbReference type="AlphaFoldDB" id="A0A7R6PG54"/>
<organism evidence="1 2">
    <name type="scientific">Neptunomonas japonica JAMM 1380</name>
    <dbReference type="NCBI Taxonomy" id="1441457"/>
    <lineage>
        <taxon>Bacteria</taxon>
        <taxon>Pseudomonadati</taxon>
        <taxon>Pseudomonadota</taxon>
        <taxon>Gammaproteobacteria</taxon>
        <taxon>Oceanospirillales</taxon>
        <taxon>Oceanospirillaceae</taxon>
        <taxon>Neptunomonas</taxon>
    </lineage>
</organism>
<evidence type="ECO:0008006" key="3">
    <source>
        <dbReference type="Google" id="ProtNLM"/>
    </source>
</evidence>
<dbReference type="Pfam" id="PF09932">
    <property type="entry name" value="DUF2164"/>
    <property type="match status" value="1"/>
</dbReference>
<dbReference type="EMBL" id="AP014546">
    <property type="protein sequence ID" value="BBB29557.1"/>
    <property type="molecule type" value="Genomic_DNA"/>
</dbReference>
<accession>A0A7R6PG54</accession>
<gene>
    <name evidence="1" type="ORF">NEJAP_1605</name>
</gene>
<dbReference type="Proteomes" id="UP000595332">
    <property type="component" value="Chromosome"/>
</dbReference>
<sequence>MSKIEFSSSQKNVIVQKIQRYFQEELDQELGQFDAEFLMDFFSKEVGAYYYNQGLHDAQAMIEKQLESIADAIYEIEKPVVFTR</sequence>
<protein>
    <recommendedName>
        <fullName evidence="3">DUF2164 domain-containing protein</fullName>
    </recommendedName>
</protein>
<dbReference type="RefSeq" id="WP_201350166.1">
    <property type="nucleotide sequence ID" value="NZ_AP014546.1"/>
</dbReference>
<evidence type="ECO:0000313" key="2">
    <source>
        <dbReference type="Proteomes" id="UP000595332"/>
    </source>
</evidence>
<dbReference type="InterPro" id="IPR018680">
    <property type="entry name" value="DUF2164"/>
</dbReference>
<reference evidence="1 2" key="1">
    <citation type="journal article" date="2008" name="Int. J. Syst. Evol. Microbiol.">
        <title>Neptunomonas japonica sp. nov., an Osedax japonicus symbiont-like bacterium isolated from sediment adjacent to sperm whale carcasses off Kagoshima, Japan.</title>
        <authorList>
            <person name="Miyazaki M."/>
            <person name="Nogi Y."/>
            <person name="Fujiwara Y."/>
            <person name="Kawato M."/>
            <person name="Kubokawa K."/>
            <person name="Horikoshi K."/>
        </authorList>
    </citation>
    <scope>NUCLEOTIDE SEQUENCE [LARGE SCALE GENOMIC DNA]</scope>
    <source>
        <strain evidence="1 2">JAMM 1380</strain>
    </source>
</reference>
<keyword evidence="2" id="KW-1185">Reference proteome</keyword>
<proteinExistence type="predicted"/>
<dbReference type="KEGG" id="njp:NEJAP_1605"/>
<name>A0A7R6PG54_9GAMM</name>
<evidence type="ECO:0000313" key="1">
    <source>
        <dbReference type="EMBL" id="BBB29557.1"/>
    </source>
</evidence>